<reference evidence="9" key="1">
    <citation type="journal article" date="2019" name="Int. J. Syst. Evol. Microbiol.">
        <title>The Global Catalogue of Microorganisms (GCM) 10K type strain sequencing project: providing services to taxonomists for standard genome sequencing and annotation.</title>
        <authorList>
            <consortium name="The Broad Institute Genomics Platform"/>
            <consortium name="The Broad Institute Genome Sequencing Center for Infectious Disease"/>
            <person name="Wu L."/>
            <person name="Ma J."/>
        </authorList>
    </citation>
    <scope>NUCLEOTIDE SEQUENCE [LARGE SCALE GENOMIC DNA]</scope>
    <source>
        <strain evidence="9">JCM 14306</strain>
    </source>
</reference>
<evidence type="ECO:0000313" key="9">
    <source>
        <dbReference type="Proteomes" id="UP001501319"/>
    </source>
</evidence>
<feature type="transmembrane region" description="Helical" evidence="6">
    <location>
        <begin position="64"/>
        <end position="97"/>
    </location>
</feature>
<name>A0ABP4RG39_9ACTN</name>
<feature type="domain" description="Type II secretion system protein GspF" evidence="7">
    <location>
        <begin position="120"/>
        <end position="237"/>
    </location>
</feature>
<dbReference type="Pfam" id="PF00482">
    <property type="entry name" value="T2SSF"/>
    <property type="match status" value="1"/>
</dbReference>
<keyword evidence="5 6" id="KW-0472">Membrane</keyword>
<evidence type="ECO:0000256" key="4">
    <source>
        <dbReference type="ARBA" id="ARBA00022989"/>
    </source>
</evidence>
<accession>A0ABP4RG39</accession>
<dbReference type="PANTHER" id="PTHR35007:SF4">
    <property type="entry name" value="CONSERVED TRANSMEMBRANE PROTEIN-RELATED"/>
    <property type="match status" value="1"/>
</dbReference>
<organism evidence="8 9">
    <name type="scientific">Kribbella alba</name>
    <dbReference type="NCBI Taxonomy" id="190197"/>
    <lineage>
        <taxon>Bacteria</taxon>
        <taxon>Bacillati</taxon>
        <taxon>Actinomycetota</taxon>
        <taxon>Actinomycetes</taxon>
        <taxon>Propionibacteriales</taxon>
        <taxon>Kribbellaceae</taxon>
        <taxon>Kribbella</taxon>
    </lineage>
</organism>
<evidence type="ECO:0000256" key="5">
    <source>
        <dbReference type="ARBA" id="ARBA00023136"/>
    </source>
</evidence>
<dbReference type="PANTHER" id="PTHR35007">
    <property type="entry name" value="INTEGRAL MEMBRANE PROTEIN-RELATED"/>
    <property type="match status" value="1"/>
</dbReference>
<keyword evidence="9" id="KW-1185">Reference proteome</keyword>
<evidence type="ECO:0000256" key="6">
    <source>
        <dbReference type="SAM" id="Phobius"/>
    </source>
</evidence>
<evidence type="ECO:0000313" key="8">
    <source>
        <dbReference type="EMBL" id="GAA1651304.1"/>
    </source>
</evidence>
<evidence type="ECO:0000256" key="3">
    <source>
        <dbReference type="ARBA" id="ARBA00022692"/>
    </source>
</evidence>
<feature type="transmembrane region" description="Helical" evidence="6">
    <location>
        <begin position="255"/>
        <end position="274"/>
    </location>
</feature>
<keyword evidence="4 6" id="KW-1133">Transmembrane helix</keyword>
<keyword evidence="3 6" id="KW-0812">Transmembrane</keyword>
<dbReference type="InterPro" id="IPR018076">
    <property type="entry name" value="T2SS_GspF_dom"/>
</dbReference>
<comment type="caution">
    <text evidence="8">The sequence shown here is derived from an EMBL/GenBank/DDBJ whole genome shotgun (WGS) entry which is preliminary data.</text>
</comment>
<feature type="transmembrane region" description="Helical" evidence="6">
    <location>
        <begin position="223"/>
        <end position="243"/>
    </location>
</feature>
<dbReference type="EMBL" id="BAAANE010000008">
    <property type="protein sequence ID" value="GAA1651304.1"/>
    <property type="molecule type" value="Genomic_DNA"/>
</dbReference>
<dbReference type="RefSeq" id="WP_344114366.1">
    <property type="nucleotide sequence ID" value="NZ_BAAANE010000008.1"/>
</dbReference>
<comment type="subcellular location">
    <subcellularLocation>
        <location evidence="1">Cell membrane</location>
        <topology evidence="1">Multi-pass membrane protein</topology>
    </subcellularLocation>
</comment>
<protein>
    <recommendedName>
        <fullName evidence="7">Type II secretion system protein GspF domain-containing protein</fullName>
    </recommendedName>
</protein>
<dbReference type="Proteomes" id="UP001501319">
    <property type="component" value="Unassembled WGS sequence"/>
</dbReference>
<evidence type="ECO:0000259" key="7">
    <source>
        <dbReference type="Pfam" id="PF00482"/>
    </source>
</evidence>
<proteinExistence type="predicted"/>
<gene>
    <name evidence="8" type="ORF">GCM10009744_48760</name>
</gene>
<sequence>MTSAALAALTVLIALLLILPRRGRGIHRLAAASHPPSGVIERRRLLSVGSLDLARTAGRRLGLLALVVAIGISITASLGPQVLVSSIAIGVIAALVLTQRARHRRDRAEASRRAQIIEACDVLAADLSAGRPPSEALAGAATLCADLQIASAAANLGGDVPAALELAAESPGSAGLRALAAAWRVAEESGAAFAAITERLADSLRADEAIRRQIAASLAGTRATARLLAALPLFGTALGYALGANPLTFLTATPTGWLCLALGLALTTTGLLWTTHLSQPRTP</sequence>
<evidence type="ECO:0000256" key="2">
    <source>
        <dbReference type="ARBA" id="ARBA00022475"/>
    </source>
</evidence>
<evidence type="ECO:0000256" key="1">
    <source>
        <dbReference type="ARBA" id="ARBA00004651"/>
    </source>
</evidence>
<keyword evidence="2" id="KW-1003">Cell membrane</keyword>